<dbReference type="InterPro" id="IPR051375">
    <property type="entry name" value="Tuftelin_GRINL1A/MYZAP/CCD68"/>
</dbReference>
<accession>K7EDT1</accession>
<dbReference type="Gene3D" id="1.10.287.1490">
    <property type="match status" value="1"/>
</dbReference>
<reference evidence="3 4" key="1">
    <citation type="journal article" date="2008" name="Nature">
        <title>Genome analysis of the platypus reveals unique signatures of evolution.</title>
        <authorList>
            <person name="Warren W.C."/>
            <person name="Hillier L.W."/>
            <person name="Marshall Graves J.A."/>
            <person name="Birney E."/>
            <person name="Ponting C.P."/>
            <person name="Grutzner F."/>
            <person name="Belov K."/>
            <person name="Miller W."/>
            <person name="Clarke L."/>
            <person name="Chinwalla A.T."/>
            <person name="Yang S.P."/>
            <person name="Heger A."/>
            <person name="Locke D.P."/>
            <person name="Miethke P."/>
            <person name="Waters P.D."/>
            <person name="Veyrunes F."/>
            <person name="Fulton L."/>
            <person name="Fulton B."/>
            <person name="Graves T."/>
            <person name="Wallis J."/>
            <person name="Puente X.S."/>
            <person name="Lopez-Otin C."/>
            <person name="Ordonez G.R."/>
            <person name="Eichler E.E."/>
            <person name="Chen L."/>
            <person name="Cheng Z."/>
            <person name="Deakin J.E."/>
            <person name="Alsop A."/>
            <person name="Thompson K."/>
            <person name="Kirby P."/>
            <person name="Papenfuss A.T."/>
            <person name="Wakefield M.J."/>
            <person name="Olender T."/>
            <person name="Lancet D."/>
            <person name="Huttley G.A."/>
            <person name="Smit A.F."/>
            <person name="Pask A."/>
            <person name="Temple-Smith P."/>
            <person name="Batzer M.A."/>
            <person name="Walker J.A."/>
            <person name="Konkel M.K."/>
            <person name="Harris R.S."/>
            <person name="Whittington C.M."/>
            <person name="Wong E.S."/>
            <person name="Gemmell N.J."/>
            <person name="Buschiazzo E."/>
            <person name="Vargas Jentzsch I.M."/>
            <person name="Merkel A."/>
            <person name="Schmitz J."/>
            <person name="Zemann A."/>
            <person name="Churakov G."/>
            <person name="Kriegs J.O."/>
            <person name="Brosius J."/>
            <person name="Murchison E.P."/>
            <person name="Sachidanandam R."/>
            <person name="Smith C."/>
            <person name="Hannon G.J."/>
            <person name="Tsend-Ayush E."/>
            <person name="McMillan D."/>
            <person name="Attenborough R."/>
            <person name="Rens W."/>
            <person name="Ferguson-Smith M."/>
            <person name="Lefevre C.M."/>
            <person name="Sharp J.A."/>
            <person name="Nicholas K.R."/>
            <person name="Ray D.A."/>
            <person name="Kube M."/>
            <person name="Reinhardt R."/>
            <person name="Pringle T.H."/>
            <person name="Taylor J."/>
            <person name="Jones R.C."/>
            <person name="Nixon B."/>
            <person name="Dacheux J.L."/>
            <person name="Niwa H."/>
            <person name="Sekita Y."/>
            <person name="Huang X."/>
            <person name="Stark A."/>
            <person name="Kheradpour P."/>
            <person name="Kellis M."/>
            <person name="Flicek P."/>
            <person name="Chen Y."/>
            <person name="Webber C."/>
            <person name="Hardison R."/>
            <person name="Nelson J."/>
            <person name="Hallsworth-Pepin K."/>
            <person name="Delehaunty K."/>
            <person name="Markovic C."/>
            <person name="Minx P."/>
            <person name="Feng Y."/>
            <person name="Kremitzki C."/>
            <person name="Mitreva M."/>
            <person name="Glasscock J."/>
            <person name="Wylie T."/>
            <person name="Wohldmann P."/>
            <person name="Thiru P."/>
            <person name="Nhan M.N."/>
            <person name="Pohl C.S."/>
            <person name="Smith S.M."/>
            <person name="Hou S."/>
            <person name="Nefedov M."/>
            <person name="de Jong P.J."/>
            <person name="Renfree M.B."/>
            <person name="Mardis E.R."/>
            <person name="Wilson R.K."/>
        </authorList>
    </citation>
    <scope>NUCLEOTIDE SEQUENCE [LARGE SCALE GENOMIC DNA]</scope>
    <source>
        <strain evidence="3 4">Glennie</strain>
    </source>
</reference>
<feature type="region of interest" description="Disordered" evidence="2">
    <location>
        <begin position="97"/>
        <end position="147"/>
    </location>
</feature>
<dbReference type="HOGENOM" id="CLU_2276569_0_0_1"/>
<dbReference type="AlphaFoldDB" id="K7EDT1"/>
<keyword evidence="4" id="KW-1185">Reference proteome</keyword>
<evidence type="ECO:0000313" key="4">
    <source>
        <dbReference type="Proteomes" id="UP000002279"/>
    </source>
</evidence>
<dbReference type="GeneTree" id="ENSGT00950000183065"/>
<keyword evidence="1" id="KW-0175">Coiled coil</keyword>
<feature type="compositionally biased region" description="Gly residues" evidence="2">
    <location>
        <begin position="102"/>
        <end position="118"/>
    </location>
</feature>
<evidence type="ECO:0008006" key="5">
    <source>
        <dbReference type="Google" id="ProtNLM"/>
    </source>
</evidence>
<feature type="coiled-coil region" evidence="1">
    <location>
        <begin position="254"/>
        <end position="296"/>
    </location>
</feature>
<dbReference type="PANTHER" id="PTHR23171:SF3">
    <property type="entry name" value="COILED-COIL DOMAIN-CONTAINING PROTEIN 68"/>
    <property type="match status" value="1"/>
</dbReference>
<dbReference type="STRING" id="9258.ENSOANP00000031688"/>
<protein>
    <recommendedName>
        <fullName evidence="5">Coiled-coil domain containing 68</fullName>
    </recommendedName>
</protein>
<sequence length="487" mass="55096">MTRKPKSGLTWGKTEWETLGVCVFVCVHECECLSVCDTQVKVRGQTGSTAEAWSERLVAGAGPGGRDGGAQPPTAQSVDTQRPRAPVRPAIVGAAAEVGPARGSGGPDGWTEGRGGPGTCPRRGGEGTRPARTAQHRPGRPTDQDSYRGTMTALEVTGEVLKDEQGFEEDENYVVYGCSPTQIMEETQYIKTIRSTLEKIRSQFKEDNHKIIVPKFGSKQHFQNVQDVSQFEPDASRSNFNQITEKMKEKDLQLLKINEENEILKIKLEASREAGASALRNVAQKLDETYQRQSEEFRKKHEDDKHLIQVGNLEKEQTFKQHLESLHRVAERLEDKSSQITEMEKLVKRMEEEKRLLIERKKSFEAKLPHLTVNSKNPQSFQNLEMEISTLQEQISHLENVIHSQHQNLRNVIQETETLKNDVEEQDEKIENLKEKIIVLEAQNKVLKKKMDLWSECTKLKVSKAVSTGDSLSENTSPYLMLIRLRK</sequence>
<dbReference type="Ensembl" id="ENSOANT00000040935.2">
    <property type="protein sequence ID" value="ENSOANP00000031688.2"/>
    <property type="gene ID" value="ENSOANG00000031527.2"/>
</dbReference>
<dbReference type="eggNOG" id="ENOG502RXID">
    <property type="taxonomic scope" value="Eukaryota"/>
</dbReference>
<feature type="coiled-coil region" evidence="1">
    <location>
        <begin position="323"/>
        <end position="450"/>
    </location>
</feature>
<dbReference type="FunCoup" id="K7EDT1">
    <property type="interactions" value="51"/>
</dbReference>
<evidence type="ECO:0000313" key="3">
    <source>
        <dbReference type="Ensembl" id="ENSOANP00000031688.2"/>
    </source>
</evidence>
<reference evidence="3" key="2">
    <citation type="submission" date="2025-08" db="UniProtKB">
        <authorList>
            <consortium name="Ensembl"/>
        </authorList>
    </citation>
    <scope>IDENTIFICATION</scope>
    <source>
        <strain evidence="3">Glennie</strain>
    </source>
</reference>
<organism evidence="3 4">
    <name type="scientific">Ornithorhynchus anatinus</name>
    <name type="common">Duckbill platypus</name>
    <dbReference type="NCBI Taxonomy" id="9258"/>
    <lineage>
        <taxon>Eukaryota</taxon>
        <taxon>Metazoa</taxon>
        <taxon>Chordata</taxon>
        <taxon>Craniata</taxon>
        <taxon>Vertebrata</taxon>
        <taxon>Euteleostomi</taxon>
        <taxon>Mammalia</taxon>
        <taxon>Monotremata</taxon>
        <taxon>Ornithorhynchidae</taxon>
        <taxon>Ornithorhynchus</taxon>
    </lineage>
</organism>
<dbReference type="GO" id="GO:0034454">
    <property type="term" value="P:microtubule anchoring at centrosome"/>
    <property type="evidence" value="ECO:0000318"/>
    <property type="project" value="GO_Central"/>
</dbReference>
<dbReference type="GO" id="GO:0005814">
    <property type="term" value="C:centriole"/>
    <property type="evidence" value="ECO:0000318"/>
    <property type="project" value="GO_Central"/>
</dbReference>
<feature type="region of interest" description="Disordered" evidence="2">
    <location>
        <begin position="59"/>
        <end position="84"/>
    </location>
</feature>
<dbReference type="OMA" id="HECECLS"/>
<dbReference type="Bgee" id="ENSOANG00000031527">
    <property type="expression patterns" value="Expressed in heart and 8 other cell types or tissues"/>
</dbReference>
<reference evidence="3" key="3">
    <citation type="submission" date="2025-09" db="UniProtKB">
        <authorList>
            <consortium name="Ensembl"/>
        </authorList>
    </citation>
    <scope>IDENTIFICATION</scope>
    <source>
        <strain evidence="3">Glennie</strain>
    </source>
</reference>
<dbReference type="PANTHER" id="PTHR23171">
    <property type="entry name" value="GDOWN1"/>
    <property type="match status" value="1"/>
</dbReference>
<dbReference type="Proteomes" id="UP000002279">
    <property type="component" value="Chromosome 3"/>
</dbReference>
<gene>
    <name evidence="3" type="primary">CCDC68</name>
</gene>
<proteinExistence type="predicted"/>
<evidence type="ECO:0000256" key="1">
    <source>
        <dbReference type="SAM" id="Coils"/>
    </source>
</evidence>
<dbReference type="InParanoid" id="K7EDT1"/>
<name>K7EDT1_ORNAN</name>
<evidence type="ECO:0000256" key="2">
    <source>
        <dbReference type="SAM" id="MobiDB-lite"/>
    </source>
</evidence>